<evidence type="ECO:0000313" key="2">
    <source>
        <dbReference type="Proteomes" id="UP000467006"/>
    </source>
</evidence>
<dbReference type="AlphaFoldDB" id="A0A7I7K4T4"/>
<evidence type="ECO:0000313" key="1">
    <source>
        <dbReference type="EMBL" id="BBX18479.1"/>
    </source>
</evidence>
<name>A0A7I7K4T4_9MYCO</name>
<proteinExistence type="predicted"/>
<dbReference type="EMBL" id="AP022563">
    <property type="protein sequence ID" value="BBX18479.1"/>
    <property type="molecule type" value="Genomic_DNA"/>
</dbReference>
<gene>
    <name evidence="1" type="ORF">MDUV_33390</name>
</gene>
<accession>A0A7I7K4T4</accession>
<dbReference type="KEGG" id="mdu:MDUV_33390"/>
<keyword evidence="2" id="KW-1185">Reference proteome</keyword>
<organism evidence="1 2">
    <name type="scientific">Mycolicibacterium duvalii</name>
    <dbReference type="NCBI Taxonomy" id="39688"/>
    <lineage>
        <taxon>Bacteria</taxon>
        <taxon>Bacillati</taxon>
        <taxon>Actinomycetota</taxon>
        <taxon>Actinomycetes</taxon>
        <taxon>Mycobacteriales</taxon>
        <taxon>Mycobacteriaceae</taxon>
        <taxon>Mycolicibacterium</taxon>
    </lineage>
</organism>
<dbReference type="Proteomes" id="UP000467006">
    <property type="component" value="Chromosome"/>
</dbReference>
<protein>
    <submittedName>
        <fullName evidence="1">Uncharacterized protein</fullName>
    </submittedName>
</protein>
<sequence length="90" mass="9345">MAPVGPSRHRDARRTLCAAQGVLVALQQCSLDDALLDIVGAARHHNVDPLRLATALVSRAQGESTAAGDENLTAAIDDAWGGLFRAAEAS</sequence>
<reference evidence="1 2" key="1">
    <citation type="journal article" date="2019" name="Emerg. Microbes Infect.">
        <title>Comprehensive subspecies identification of 175 nontuberculous mycobacteria species based on 7547 genomic profiles.</title>
        <authorList>
            <person name="Matsumoto Y."/>
            <person name="Kinjo T."/>
            <person name="Motooka D."/>
            <person name="Nabeya D."/>
            <person name="Jung N."/>
            <person name="Uechi K."/>
            <person name="Horii T."/>
            <person name="Iida T."/>
            <person name="Fujita J."/>
            <person name="Nakamura S."/>
        </authorList>
    </citation>
    <scope>NUCLEOTIDE SEQUENCE [LARGE SCALE GENOMIC DNA]</scope>
    <source>
        <strain evidence="1 2">JCM 6396</strain>
    </source>
</reference>